<proteinExistence type="predicted"/>
<keyword evidence="2" id="KW-1185">Reference proteome</keyword>
<evidence type="ECO:0000313" key="2">
    <source>
        <dbReference type="Proteomes" id="UP000305401"/>
    </source>
</evidence>
<name>A0AC61S687_9BACT</name>
<dbReference type="EMBL" id="SSTG01000032">
    <property type="protein sequence ID" value="THG53612.1"/>
    <property type="molecule type" value="Genomic_DNA"/>
</dbReference>
<accession>A0AC61S687</accession>
<dbReference type="Proteomes" id="UP000305401">
    <property type="component" value="Unassembled WGS sequence"/>
</dbReference>
<gene>
    <name evidence="1" type="ORF">E5990_04115</name>
</gene>
<comment type="caution">
    <text evidence="1">The sequence shown here is derived from an EMBL/GenBank/DDBJ whole genome shotgun (WGS) entry which is preliminary data.</text>
</comment>
<reference evidence="1" key="1">
    <citation type="submission" date="2019-04" db="EMBL/GenBank/DDBJ databases">
        <title>Microbes associate with the intestines of laboratory mice.</title>
        <authorList>
            <person name="Navarre W."/>
            <person name="Wong E."/>
            <person name="Huang K.C."/>
            <person name="Tropini C."/>
            <person name="Ng K."/>
            <person name="Yu B."/>
        </authorList>
    </citation>
    <scope>NUCLEOTIDE SEQUENCE</scope>
    <source>
        <strain evidence="1">NM86_A22</strain>
    </source>
</reference>
<sequence length="193" mass="21820">MIDSEKIEVSVASGDHVKYVEEILDTINRAAKVRGTGIAKRSPEYVKQKMLERKAVIATYEGEFAGFSYIECWSNKEFVANSGLIVADKFRGLGLATRIKQRIFRLSREMFPKAKIFSLTTGAAVMKMNFELGYRPVTFDQLTTDAAFWRGCESCVNFDILQRNGGHKCLCTGLLYDPAETKYHPNDPIENKE</sequence>
<organism evidence="1 2">
    <name type="scientific">Muribaculum caecicola</name>
    <dbReference type="NCBI Taxonomy" id="3038144"/>
    <lineage>
        <taxon>Bacteria</taxon>
        <taxon>Pseudomonadati</taxon>
        <taxon>Bacteroidota</taxon>
        <taxon>Bacteroidia</taxon>
        <taxon>Bacteroidales</taxon>
        <taxon>Muribaculaceae</taxon>
        <taxon>Muribaculum</taxon>
    </lineage>
</organism>
<protein>
    <submittedName>
        <fullName evidence="1">GNAT family N-acetyltransferase</fullName>
    </submittedName>
</protein>
<evidence type="ECO:0000313" key="1">
    <source>
        <dbReference type="EMBL" id="THG53612.1"/>
    </source>
</evidence>